<dbReference type="NCBIfam" id="NF045545">
    <property type="entry name" value="HAH_0734_fam"/>
    <property type="match status" value="1"/>
</dbReference>
<comment type="caution">
    <text evidence="1">The sequence shown here is derived from an EMBL/GenBank/DDBJ whole genome shotgun (WGS) entry which is preliminary data.</text>
</comment>
<dbReference type="Proteomes" id="UP001596383">
    <property type="component" value="Unassembled WGS sequence"/>
</dbReference>
<evidence type="ECO:0000313" key="2">
    <source>
        <dbReference type="Proteomes" id="UP001596383"/>
    </source>
</evidence>
<dbReference type="EMBL" id="JBHSWV010000203">
    <property type="protein sequence ID" value="MFC6765941.1"/>
    <property type="molecule type" value="Genomic_DNA"/>
</dbReference>
<dbReference type="RefSeq" id="WP_273738931.1">
    <property type="nucleotide sequence ID" value="NZ_JAQIVI010000203.1"/>
</dbReference>
<dbReference type="AlphaFoldDB" id="A0ABD5SRK3"/>
<keyword evidence="2" id="KW-1185">Reference proteome</keyword>
<protein>
    <submittedName>
        <fullName evidence="1">HAH_0734 family protein</fullName>
    </submittedName>
</protein>
<dbReference type="Pfam" id="PF23384">
    <property type="entry name" value="DUF7098"/>
    <property type="match status" value="1"/>
</dbReference>
<dbReference type="InterPro" id="IPR054623">
    <property type="entry name" value="HAH_0734-like"/>
</dbReference>
<organism evidence="1 2">
    <name type="scientific">Natrinema soli</name>
    <dbReference type="NCBI Taxonomy" id="1930624"/>
    <lineage>
        <taxon>Archaea</taxon>
        <taxon>Methanobacteriati</taxon>
        <taxon>Methanobacteriota</taxon>
        <taxon>Stenosarchaea group</taxon>
        <taxon>Halobacteria</taxon>
        <taxon>Halobacteriales</taxon>
        <taxon>Natrialbaceae</taxon>
        <taxon>Natrinema</taxon>
    </lineage>
</organism>
<proteinExistence type="predicted"/>
<sequence>MKQLIIHGDPGIRNGAIVRYQGDDGDGDGESEVVCFGINRNGEYHGPDRVQLWCTVGAEDEYEDYEKRNFTPHFLDVDRVDAEDVEVVRAKSDLAI</sequence>
<gene>
    <name evidence="1" type="ORF">ACFQE6_13385</name>
</gene>
<reference evidence="1 2" key="1">
    <citation type="journal article" date="2019" name="Int. J. Syst. Evol. Microbiol.">
        <title>The Global Catalogue of Microorganisms (GCM) 10K type strain sequencing project: providing services to taxonomists for standard genome sequencing and annotation.</title>
        <authorList>
            <consortium name="The Broad Institute Genomics Platform"/>
            <consortium name="The Broad Institute Genome Sequencing Center for Infectious Disease"/>
            <person name="Wu L."/>
            <person name="Ma J."/>
        </authorList>
    </citation>
    <scope>NUCLEOTIDE SEQUENCE [LARGE SCALE GENOMIC DNA]</scope>
    <source>
        <strain evidence="1 2">LMG 29247</strain>
    </source>
</reference>
<evidence type="ECO:0000313" key="1">
    <source>
        <dbReference type="EMBL" id="MFC6765941.1"/>
    </source>
</evidence>
<accession>A0ABD5SRK3</accession>
<name>A0ABD5SRK3_9EURY</name>